<dbReference type="AlphaFoldDB" id="A0A6B3BME0"/>
<gene>
    <name evidence="2" type="ORF">G3I71_07990</name>
</gene>
<feature type="domain" description="DUF6924" evidence="1">
    <location>
        <begin position="12"/>
        <end position="50"/>
    </location>
</feature>
<dbReference type="Pfam" id="PF21962">
    <property type="entry name" value="DUF6924"/>
    <property type="match status" value="1"/>
</dbReference>
<sequence length="59" mass="6521">MPEQQLPITVATLVVRTDFSSDAAWENLKSALSSPSEDGFLPNVELVSQSDRRFARSPE</sequence>
<proteinExistence type="predicted"/>
<protein>
    <recommendedName>
        <fullName evidence="1">DUF6924 domain-containing protein</fullName>
    </recommendedName>
</protein>
<organism evidence="2">
    <name type="scientific">Streptomyces sp. SID12501</name>
    <dbReference type="NCBI Taxonomy" id="2706042"/>
    <lineage>
        <taxon>Bacteria</taxon>
        <taxon>Bacillati</taxon>
        <taxon>Actinomycetota</taxon>
        <taxon>Actinomycetes</taxon>
        <taxon>Kitasatosporales</taxon>
        <taxon>Streptomycetaceae</taxon>
        <taxon>Streptomyces</taxon>
    </lineage>
</organism>
<comment type="caution">
    <text evidence="2">The sequence shown here is derived from an EMBL/GenBank/DDBJ whole genome shotgun (WGS) entry which is preliminary data.</text>
</comment>
<name>A0A6B3BME0_9ACTN</name>
<accession>A0A6B3BME0</accession>
<dbReference type="RefSeq" id="WP_164313196.1">
    <property type="nucleotide sequence ID" value="NZ_JAAGLU010000005.1"/>
</dbReference>
<reference evidence="2" key="1">
    <citation type="submission" date="2020-01" db="EMBL/GenBank/DDBJ databases">
        <title>Insect and environment-associated Actinomycetes.</title>
        <authorList>
            <person name="Currrie C."/>
            <person name="Chevrette M."/>
            <person name="Carlson C."/>
            <person name="Stubbendieck R."/>
            <person name="Wendt-Pienkowski E."/>
        </authorList>
    </citation>
    <scope>NUCLEOTIDE SEQUENCE</scope>
    <source>
        <strain evidence="2">SID12501</strain>
    </source>
</reference>
<evidence type="ECO:0000313" key="2">
    <source>
        <dbReference type="EMBL" id="NEC85762.1"/>
    </source>
</evidence>
<evidence type="ECO:0000259" key="1">
    <source>
        <dbReference type="Pfam" id="PF21962"/>
    </source>
</evidence>
<dbReference type="EMBL" id="JAAGLU010000005">
    <property type="protein sequence ID" value="NEC85762.1"/>
    <property type="molecule type" value="Genomic_DNA"/>
</dbReference>
<dbReference type="InterPro" id="IPR053832">
    <property type="entry name" value="DUF6924"/>
</dbReference>